<evidence type="ECO:0000313" key="16">
    <source>
        <dbReference type="Proteomes" id="UP000299084"/>
    </source>
</evidence>
<feature type="transmembrane region" description="Helical" evidence="12">
    <location>
        <begin position="1226"/>
        <end position="1247"/>
    </location>
</feature>
<feature type="domain" description="Sushi" evidence="14">
    <location>
        <begin position="938"/>
        <end position="1003"/>
    </location>
</feature>
<feature type="domain" description="Sushi" evidence="14">
    <location>
        <begin position="577"/>
        <end position="634"/>
    </location>
</feature>
<dbReference type="FunFam" id="2.60.120.290:FF:000001">
    <property type="entry name" value="CUB and sushi domain-containing protein 3 isoform X1"/>
    <property type="match status" value="1"/>
</dbReference>
<feature type="domain" description="Sushi" evidence="14">
    <location>
        <begin position="457"/>
        <end position="514"/>
    </location>
</feature>
<evidence type="ECO:0000256" key="11">
    <source>
        <dbReference type="PROSITE-ProRule" id="PRU00302"/>
    </source>
</evidence>
<reference evidence="15 16" key="1">
    <citation type="journal article" date="2019" name="Mol. Ecol. Resour.">
        <title>Improving Illumina assemblies with Hi-C and long reads: an example with the North African dromedary.</title>
        <authorList>
            <person name="Elbers J.P."/>
            <person name="Rogers M.F."/>
            <person name="Perelman P.L."/>
            <person name="Proskuryakova A.A."/>
            <person name="Serdyukova N.A."/>
            <person name="Johnson W.E."/>
            <person name="Horin P."/>
            <person name="Corander J."/>
            <person name="Murphy D."/>
            <person name="Burger P.A."/>
        </authorList>
    </citation>
    <scope>NUCLEOTIDE SEQUENCE [LARGE SCALE GENOMIC DNA]</scope>
    <source>
        <strain evidence="15">Drom800</strain>
        <tissue evidence="15">Blood</tissue>
    </source>
</reference>
<dbReference type="SUPFAM" id="SSF57535">
    <property type="entry name" value="Complement control module/SCR domain"/>
    <property type="match status" value="13"/>
</dbReference>
<feature type="domain" description="CUB" evidence="13">
    <location>
        <begin position="71"/>
        <end position="182"/>
    </location>
</feature>
<dbReference type="PROSITE" id="PS01180">
    <property type="entry name" value="CUB"/>
    <property type="match status" value="1"/>
</dbReference>
<dbReference type="Pfam" id="PF00084">
    <property type="entry name" value="Sushi"/>
    <property type="match status" value="13"/>
</dbReference>
<feature type="domain" description="Sushi" evidence="14">
    <location>
        <begin position="341"/>
        <end position="398"/>
    </location>
</feature>
<feature type="domain" description="Sushi" evidence="14">
    <location>
        <begin position="1004"/>
        <end position="1063"/>
    </location>
</feature>
<evidence type="ECO:0000256" key="4">
    <source>
        <dbReference type="ARBA" id="ARBA00022729"/>
    </source>
</evidence>
<feature type="domain" description="Sushi" evidence="14">
    <location>
        <begin position="873"/>
        <end position="930"/>
    </location>
</feature>
<dbReference type="InterPro" id="IPR000436">
    <property type="entry name" value="Sushi_SCR_CCP_dom"/>
</dbReference>
<dbReference type="FunFam" id="2.10.70.10:FF:000074">
    <property type="entry name" value="CUB and Sushi multiple domains 3"/>
    <property type="match status" value="1"/>
</dbReference>
<feature type="disulfide bond" evidence="11">
    <location>
        <begin position="485"/>
        <end position="512"/>
    </location>
</feature>
<evidence type="ECO:0000256" key="2">
    <source>
        <dbReference type="ARBA" id="ARBA00022659"/>
    </source>
</evidence>
<feature type="disulfide bond" evidence="11">
    <location>
        <begin position="547"/>
        <end position="574"/>
    </location>
</feature>
<dbReference type="SMART" id="SM00032">
    <property type="entry name" value="CCP"/>
    <property type="match status" value="13"/>
</dbReference>
<organism evidence="15 16">
    <name type="scientific">Camelus dromedarius</name>
    <name type="common">Dromedary</name>
    <name type="synonym">Arabian camel</name>
    <dbReference type="NCBI Taxonomy" id="9838"/>
    <lineage>
        <taxon>Eukaryota</taxon>
        <taxon>Metazoa</taxon>
        <taxon>Chordata</taxon>
        <taxon>Craniata</taxon>
        <taxon>Vertebrata</taxon>
        <taxon>Euteleostomi</taxon>
        <taxon>Mammalia</taxon>
        <taxon>Eutheria</taxon>
        <taxon>Laurasiatheria</taxon>
        <taxon>Artiodactyla</taxon>
        <taxon>Tylopoda</taxon>
        <taxon>Camelidae</taxon>
        <taxon>Camelus</taxon>
    </lineage>
</organism>
<dbReference type="Gene3D" id="2.10.70.10">
    <property type="entry name" value="Complement Module, domain 1"/>
    <property type="match status" value="13"/>
</dbReference>
<dbReference type="InterPro" id="IPR000859">
    <property type="entry name" value="CUB_dom"/>
</dbReference>
<feature type="disulfide bond" evidence="11">
    <location>
        <begin position="369"/>
        <end position="396"/>
    </location>
</feature>
<dbReference type="FunFam" id="2.10.70.10:FF:000002">
    <property type="entry name" value="CUB and Sushi multiple domains 3"/>
    <property type="match status" value="1"/>
</dbReference>
<comment type="caution">
    <text evidence="11">Lacks conserved residue(s) required for the propagation of feature annotation.</text>
</comment>
<dbReference type="InterPro" id="IPR051277">
    <property type="entry name" value="SEZ6_CSMD_C4BPB_Regulators"/>
</dbReference>
<feature type="domain" description="Sushi" evidence="14">
    <location>
        <begin position="399"/>
        <end position="456"/>
    </location>
</feature>
<evidence type="ECO:0000256" key="1">
    <source>
        <dbReference type="ARBA" id="ARBA00004370"/>
    </source>
</evidence>
<dbReference type="Proteomes" id="UP000299084">
    <property type="component" value="Unassembled WGS sequence"/>
</dbReference>
<evidence type="ECO:0000259" key="14">
    <source>
        <dbReference type="PROSITE" id="PS50923"/>
    </source>
</evidence>
<name>A0A5N4CH32_CAMDR</name>
<dbReference type="FunFam" id="2.10.70.10:FF:000056">
    <property type="entry name" value="CUB and Sushi multiple domains 3"/>
    <property type="match status" value="1"/>
</dbReference>
<dbReference type="PANTHER" id="PTHR45656:SF9">
    <property type="entry name" value="CUB AND SUSHI DOMAIN-CONTAINING PROTEIN 3"/>
    <property type="match status" value="1"/>
</dbReference>
<feature type="domain" description="Sushi" evidence="14">
    <location>
        <begin position="638"/>
        <end position="695"/>
    </location>
</feature>
<dbReference type="Gene3D" id="2.60.120.290">
    <property type="entry name" value="Spermadhesin, CUB domain"/>
    <property type="match status" value="1"/>
</dbReference>
<feature type="disulfide bond" evidence="11">
    <location>
        <begin position="725"/>
        <end position="752"/>
    </location>
</feature>
<evidence type="ECO:0000313" key="15">
    <source>
        <dbReference type="EMBL" id="KAB1258245.1"/>
    </source>
</evidence>
<comment type="subcellular location">
    <subcellularLocation>
        <location evidence="1">Membrane</location>
    </subcellularLocation>
</comment>
<dbReference type="SMART" id="SM00042">
    <property type="entry name" value="CUB"/>
    <property type="match status" value="1"/>
</dbReference>
<evidence type="ECO:0000256" key="8">
    <source>
        <dbReference type="ARBA" id="ARBA00023157"/>
    </source>
</evidence>
<feature type="domain" description="Sushi" evidence="14">
    <location>
        <begin position="515"/>
        <end position="576"/>
    </location>
</feature>
<protein>
    <submittedName>
        <fullName evidence="15">CUB and sushi domain-containing protein 3</fullName>
    </submittedName>
</protein>
<evidence type="ECO:0000256" key="7">
    <source>
        <dbReference type="ARBA" id="ARBA00023136"/>
    </source>
</evidence>
<keyword evidence="9" id="KW-0325">Glycoprotein</keyword>
<feature type="domain" description="Sushi" evidence="14">
    <location>
        <begin position="696"/>
        <end position="754"/>
    </location>
</feature>
<proteinExistence type="inferred from homology"/>
<keyword evidence="7 12" id="KW-0472">Membrane</keyword>
<evidence type="ECO:0000256" key="10">
    <source>
        <dbReference type="ARBA" id="ARBA00061013"/>
    </source>
</evidence>
<keyword evidence="3 12" id="KW-0812">Transmembrane</keyword>
<evidence type="ECO:0000256" key="5">
    <source>
        <dbReference type="ARBA" id="ARBA00022737"/>
    </source>
</evidence>
<keyword evidence="6 12" id="KW-1133">Transmembrane helix</keyword>
<dbReference type="STRING" id="9838.ENSCDRP00005031883"/>
<keyword evidence="5" id="KW-0677">Repeat</keyword>
<feature type="disulfide bond" evidence="11">
    <location>
        <begin position="605"/>
        <end position="632"/>
    </location>
</feature>
<evidence type="ECO:0000256" key="12">
    <source>
        <dbReference type="SAM" id="Phobius"/>
    </source>
</evidence>
<feature type="domain" description="Sushi" evidence="14">
    <location>
        <begin position="755"/>
        <end position="814"/>
    </location>
</feature>
<sequence>MEGKLRKEKDRVLTETTEADGRGFKKMKEVQGLVSLIVIQQKAEFTEFKMQFSLRYKTLTLSNDIFLAVLCPANELRLDSTGVILSPGYPDSYPNLQMCAWSISVEKGYNISMFVEFFQTEKEFDVLQVYDGPNIQSPVLISLSGDYSSAFNITSNGHEVFLQWSADHGNNKKGFRIRYIVIFFSFKKLSTVVHQNPRLMDTSSVRQVDSLIVWSAGPVIEDSDSLGKAVLCAESLPTGIMHGMHRSQLVKELTTAVCQSDGTWSNHNKTPRCVVATCPSINSFTLEHGRWRIVNGSHYEYKTKVVFSCDPGYHGLGPASIECLPNGTWSWRNERPYCQIISCGELPTPPNGNKIGTQNTYGSTAIFTCDSGFMLVGSAVRECLSSGLWSGSETRCLAGHCGIPELIVNGQVIGENYGYRDTVVYQCNPGFRLIGSSVRICQQDHNWSGQLPSCVPVSCGHPGSPIYGRTSGNGFNFNDVVTFSCNIGYLMQGPTKAQCQANRQWSHPPPVCKVVNCSDPGIPANSKRESKIEHGNFTYGTVVFYDCNPGYFLFGSSVLICQPNGQWDKPLPECIMIDCGHPGVPPNAVLSGEKYTFGSTVHYSCTGKRTLLGQSSRTCQLNGHWSGSQPHCSGDATGTCGDPGTPGHGSRQESDFRTKSSVRFACDIGYILHGSEERTCLVNGSWTGRQPECKAVQCGNPGTTANGKVFRIDGTTFSSSVIYSCMEGYILSGPSVRQCTANGTWSGTLPNCTIISCGDPGIPANGLRYGDDYVVGQNVSYMCQPGYTMELNGSRIRTCTTNGTWSGVMPTCRAVTCPTPPQISNGRLEGTNFDWGFSISYICSPGYELSFPAVLTCVGNGTWSGEVPQCLPKFCGDPGIPAQGKREGKSFIYQSEVSFSCNPPFILVGSITRICQADGTWSGSSPHCIGISSRVQHDKCSQELSNVVTLDKWGIKRIRDLLDVKVGSIVQFHCKKGHLLQGSTTRTCLPDLTWSGIQPECIPHSCKQPETPAHANVVGMDLPSHGYTLIYTCQPGFFLAGGTEHRVCRSDNTWTGKVPVCEAGSKILVKDPRPALGTPSPKLSVPDDVFAQNYIWKGSYNFKGRKQPMTLTVTSFNASTGRVNATLSNSNMELLLSGVYKSQEARLMLHIYLIKVPAHASVKKMKEENWAMDGFVSAEPDGATYVFQGFIQGKDYGQFGLQRLGLNMSEGSNSSNQPHGTNSSSVAIAILVPFFALIFAGFGFYLYKQRTAPKTQYTGCSVHENNNGQAAFENPMYDTNAKSVEGKAVRFDPNLNTVCTMV</sequence>
<dbReference type="CDD" id="cd00033">
    <property type="entry name" value="CCP"/>
    <property type="match status" value="13"/>
</dbReference>
<dbReference type="PROSITE" id="PS50923">
    <property type="entry name" value="SUSHI"/>
    <property type="match status" value="13"/>
</dbReference>
<dbReference type="GO" id="GO:0016020">
    <property type="term" value="C:membrane"/>
    <property type="evidence" value="ECO:0007669"/>
    <property type="project" value="UniProtKB-SubCell"/>
</dbReference>
<dbReference type="FunFam" id="2.10.70.10:FF:000067">
    <property type="entry name" value="CUB and Sushi multiple domains 3"/>
    <property type="match status" value="1"/>
</dbReference>
<dbReference type="SUPFAM" id="SSF49854">
    <property type="entry name" value="Spermadhesin, CUB domain"/>
    <property type="match status" value="1"/>
</dbReference>
<keyword evidence="16" id="KW-1185">Reference proteome</keyword>
<dbReference type="FunFam" id="2.10.70.10:FF:000062">
    <property type="entry name" value="CUB and Sushi multiple domains 3"/>
    <property type="match status" value="1"/>
</dbReference>
<gene>
    <name evidence="15" type="ORF">Cadr_000022700</name>
</gene>
<feature type="domain" description="Sushi" evidence="14">
    <location>
        <begin position="276"/>
        <end position="340"/>
    </location>
</feature>
<comment type="caution">
    <text evidence="15">The sequence shown here is derived from an EMBL/GenBank/DDBJ whole genome shotgun (WGS) entry which is preliminary data.</text>
</comment>
<evidence type="ECO:0000256" key="3">
    <source>
        <dbReference type="ARBA" id="ARBA00022692"/>
    </source>
</evidence>
<comment type="similarity">
    <text evidence="10">Belongs to the CSMD family.</text>
</comment>
<keyword evidence="4" id="KW-0732">Signal</keyword>
<feature type="disulfide bond" evidence="11">
    <location>
        <begin position="974"/>
        <end position="1001"/>
    </location>
</feature>
<feature type="domain" description="Sushi" evidence="14">
    <location>
        <begin position="815"/>
        <end position="872"/>
    </location>
</feature>
<feature type="disulfide bond" evidence="11">
    <location>
        <begin position="901"/>
        <end position="928"/>
    </location>
</feature>
<dbReference type="CDD" id="cd00041">
    <property type="entry name" value="CUB"/>
    <property type="match status" value="1"/>
</dbReference>
<keyword evidence="8 11" id="KW-1015">Disulfide bond</keyword>
<feature type="disulfide bond" evidence="11">
    <location>
        <begin position="666"/>
        <end position="693"/>
    </location>
</feature>
<dbReference type="PANTHER" id="PTHR45656">
    <property type="entry name" value="PROTEIN CBR-CLEC-78"/>
    <property type="match status" value="1"/>
</dbReference>
<dbReference type="Pfam" id="PF00431">
    <property type="entry name" value="CUB"/>
    <property type="match status" value="1"/>
</dbReference>
<evidence type="ECO:0000256" key="6">
    <source>
        <dbReference type="ARBA" id="ARBA00022989"/>
    </source>
</evidence>
<dbReference type="EMBL" id="JWIN03000025">
    <property type="protein sequence ID" value="KAB1258245.1"/>
    <property type="molecule type" value="Genomic_DNA"/>
</dbReference>
<feature type="disulfide bond" evidence="11">
    <location>
        <begin position="427"/>
        <end position="454"/>
    </location>
</feature>
<accession>A0A5N4CH32</accession>
<dbReference type="FunFam" id="2.10.70.10:FF:000011">
    <property type="entry name" value="CUB and sushi domain-containing protein 3 isoform A"/>
    <property type="match status" value="5"/>
</dbReference>
<evidence type="ECO:0000259" key="13">
    <source>
        <dbReference type="PROSITE" id="PS01180"/>
    </source>
</evidence>
<keyword evidence="2 11" id="KW-0768">Sushi</keyword>
<evidence type="ECO:0000256" key="9">
    <source>
        <dbReference type="ARBA" id="ARBA00023180"/>
    </source>
</evidence>
<dbReference type="InterPro" id="IPR035914">
    <property type="entry name" value="Sperma_CUB_dom_sf"/>
</dbReference>
<dbReference type="InterPro" id="IPR035976">
    <property type="entry name" value="Sushi/SCR/CCP_sf"/>
</dbReference>
<feature type="disulfide bond" evidence="11">
    <location>
        <begin position="843"/>
        <end position="870"/>
    </location>
</feature>